<dbReference type="InterPro" id="IPR041304">
    <property type="entry name" value="AbiTii"/>
</dbReference>
<dbReference type="Proteomes" id="UP001164714">
    <property type="component" value="Chromosome"/>
</dbReference>
<evidence type="ECO:0000313" key="3">
    <source>
        <dbReference type="Proteomes" id="UP001164714"/>
    </source>
</evidence>
<sequence length="208" mass="23644">MVKSQLIKDITTNQISLEEGLQRLLIITDSLENKPLKDWILNELNGYGDVESLPDYRKNIGCITKYSGLNGQFQITNHPLPSTFLPKDLRDLVKTAHARESIKTVERIIENNETVGSDLTDLAAIIYKETGVQCYKITKEHSLISYEGIRSNIKNKLITILLDLEKNFGVLDSMDIDTQSITKEKAEELNRQLNNIFYDGKSEVINND</sequence>
<gene>
    <name evidence="2" type="ORF">OZ415_08850</name>
</gene>
<dbReference type="RefSeq" id="WP_214330573.1">
    <property type="nucleotide sequence ID" value="NZ_CP114063.1"/>
</dbReference>
<evidence type="ECO:0000259" key="1">
    <source>
        <dbReference type="Pfam" id="PF18864"/>
    </source>
</evidence>
<protein>
    <recommendedName>
        <fullName evidence="1">AbiTii domain-containing protein</fullName>
    </recommendedName>
</protein>
<dbReference type="EMBL" id="CP114063">
    <property type="protein sequence ID" value="WAT24339.1"/>
    <property type="molecule type" value="Genomic_DNA"/>
</dbReference>
<organism evidence="2 3">
    <name type="scientific">Aerococcus urinaeequi</name>
    <dbReference type="NCBI Taxonomy" id="51665"/>
    <lineage>
        <taxon>Bacteria</taxon>
        <taxon>Bacillati</taxon>
        <taxon>Bacillota</taxon>
        <taxon>Bacilli</taxon>
        <taxon>Lactobacillales</taxon>
        <taxon>Aerococcaceae</taxon>
        <taxon>Aerococcus</taxon>
    </lineage>
</organism>
<dbReference type="AlphaFoldDB" id="A0AA47J013"/>
<name>A0AA47J013_9LACT</name>
<dbReference type="Pfam" id="PF18864">
    <property type="entry name" value="AbiTii"/>
    <property type="match status" value="1"/>
</dbReference>
<evidence type="ECO:0000313" key="2">
    <source>
        <dbReference type="EMBL" id="WAT24339.1"/>
    </source>
</evidence>
<reference evidence="2" key="1">
    <citation type="submission" date="2022-12" db="EMBL/GenBank/DDBJ databases">
        <title>Whole genome sequence analysis of a duck derived balloon bacteium Aerococcus urinaeequi henan2020.</title>
        <authorList>
            <person name="Zhang H."/>
            <person name="Qiao H.X."/>
            <person name="Bian C.Z."/>
            <person name="Shu J.C."/>
        </authorList>
    </citation>
    <scope>NUCLEOTIDE SEQUENCE</scope>
    <source>
        <strain evidence="2">2020-HN-1</strain>
    </source>
</reference>
<proteinExistence type="predicted"/>
<accession>A0AA47J013</accession>
<feature type="domain" description="AbiTii" evidence="1">
    <location>
        <begin position="5"/>
        <end position="183"/>
    </location>
</feature>